<proteinExistence type="predicted"/>
<dbReference type="PROSITE" id="PS50089">
    <property type="entry name" value="ZF_RING_2"/>
    <property type="match status" value="1"/>
</dbReference>
<dbReference type="SMART" id="SM00184">
    <property type="entry name" value="RING"/>
    <property type="match status" value="1"/>
</dbReference>
<feature type="domain" description="RING-type" evidence="7">
    <location>
        <begin position="139"/>
        <end position="187"/>
    </location>
</feature>
<protein>
    <recommendedName>
        <fullName evidence="7">RING-type domain-containing protein</fullName>
    </recommendedName>
</protein>
<evidence type="ECO:0000256" key="6">
    <source>
        <dbReference type="SAM" id="SignalP"/>
    </source>
</evidence>
<keyword evidence="9" id="KW-1185">Reference proteome</keyword>
<keyword evidence="3" id="KW-0862">Zinc</keyword>
<keyword evidence="6" id="KW-0732">Signal</keyword>
<dbReference type="Gene3D" id="3.30.40.10">
    <property type="entry name" value="Zinc/RING finger domain, C3HC4 (zinc finger)"/>
    <property type="match status" value="1"/>
</dbReference>
<gene>
    <name evidence="8" type="ORF">PGLA1383_LOCUS17907</name>
</gene>
<feature type="signal peptide" evidence="6">
    <location>
        <begin position="1"/>
        <end position="28"/>
    </location>
</feature>
<dbReference type="GO" id="GO:0008270">
    <property type="term" value="F:zinc ion binding"/>
    <property type="evidence" value="ECO:0007669"/>
    <property type="project" value="UniProtKB-KW"/>
</dbReference>
<reference evidence="8" key="1">
    <citation type="submission" date="2021-02" db="EMBL/GenBank/DDBJ databases">
        <authorList>
            <person name="Dougan E. K."/>
            <person name="Rhodes N."/>
            <person name="Thang M."/>
            <person name="Chan C."/>
        </authorList>
    </citation>
    <scope>NUCLEOTIDE SEQUENCE</scope>
</reference>
<dbReference type="OrthoDB" id="8062037at2759"/>
<organism evidence="8 9">
    <name type="scientific">Polarella glacialis</name>
    <name type="common">Dinoflagellate</name>
    <dbReference type="NCBI Taxonomy" id="89957"/>
    <lineage>
        <taxon>Eukaryota</taxon>
        <taxon>Sar</taxon>
        <taxon>Alveolata</taxon>
        <taxon>Dinophyceae</taxon>
        <taxon>Suessiales</taxon>
        <taxon>Suessiaceae</taxon>
        <taxon>Polarella</taxon>
    </lineage>
</organism>
<dbReference type="SUPFAM" id="SSF57850">
    <property type="entry name" value="RING/U-box"/>
    <property type="match status" value="1"/>
</dbReference>
<feature type="chain" id="PRO_5032840354" description="RING-type domain-containing protein" evidence="6">
    <location>
        <begin position="29"/>
        <end position="253"/>
    </location>
</feature>
<dbReference type="PANTHER" id="PTHR45969">
    <property type="entry name" value="RING ZINC FINGER PROTEIN-RELATED"/>
    <property type="match status" value="1"/>
</dbReference>
<evidence type="ECO:0000256" key="2">
    <source>
        <dbReference type="ARBA" id="ARBA00022771"/>
    </source>
</evidence>
<comment type="caution">
    <text evidence="8">The sequence shown here is derived from an EMBL/GenBank/DDBJ whole genome shotgun (WGS) entry which is preliminary data.</text>
</comment>
<dbReference type="GO" id="GO:0061630">
    <property type="term" value="F:ubiquitin protein ligase activity"/>
    <property type="evidence" value="ECO:0007669"/>
    <property type="project" value="TreeGrafter"/>
</dbReference>
<dbReference type="PANTHER" id="PTHR45969:SF69">
    <property type="entry name" value="FINGER DOMAIN PROTEIN, PUTATIVE (AFU_ORTHOLOGUE AFUA_3G12190)-RELATED"/>
    <property type="match status" value="1"/>
</dbReference>
<sequence length="253" mass="27442">MAASKKNVLVLLTSVGSSLWHLLGKVAGDAIVCAGRSHLDAQRRSSRPSSGSSGSVAEGWQVQVPEGVHMQINAMITAPPLSDLSDLLRSMDESEDAEAHIRRNRRTTLGCCSLRNRRTTLGPVRSFVGPGQQSQELLCPVCLESGPIADSDKFCKLSSCRHVFHRVCMLQWMARNIGVLSPCPVCRAPAGDLLSLTMPGHVPRCSLSVGLSYILSVPAQMVAFYDRLGTWDVLPAELQEALRSRAQQPPLFL</sequence>
<dbReference type="Proteomes" id="UP000654075">
    <property type="component" value="Unassembled WGS sequence"/>
</dbReference>
<name>A0A813EMB3_POLGL</name>
<evidence type="ECO:0000256" key="4">
    <source>
        <dbReference type="PROSITE-ProRule" id="PRU00175"/>
    </source>
</evidence>
<dbReference type="InterPro" id="IPR001841">
    <property type="entry name" value="Znf_RING"/>
</dbReference>
<evidence type="ECO:0000259" key="7">
    <source>
        <dbReference type="PROSITE" id="PS50089"/>
    </source>
</evidence>
<dbReference type="GO" id="GO:0016567">
    <property type="term" value="P:protein ubiquitination"/>
    <property type="evidence" value="ECO:0007669"/>
    <property type="project" value="TreeGrafter"/>
</dbReference>
<evidence type="ECO:0000256" key="5">
    <source>
        <dbReference type="SAM" id="MobiDB-lite"/>
    </source>
</evidence>
<evidence type="ECO:0000313" key="8">
    <source>
        <dbReference type="EMBL" id="CAE8599561.1"/>
    </source>
</evidence>
<feature type="region of interest" description="Disordered" evidence="5">
    <location>
        <begin position="39"/>
        <end position="58"/>
    </location>
</feature>
<keyword evidence="1" id="KW-0479">Metal-binding</keyword>
<dbReference type="EMBL" id="CAJNNV010011254">
    <property type="protein sequence ID" value="CAE8599561.1"/>
    <property type="molecule type" value="Genomic_DNA"/>
</dbReference>
<evidence type="ECO:0000313" key="9">
    <source>
        <dbReference type="Proteomes" id="UP000654075"/>
    </source>
</evidence>
<evidence type="ECO:0000256" key="3">
    <source>
        <dbReference type="ARBA" id="ARBA00022833"/>
    </source>
</evidence>
<dbReference type="Pfam" id="PF13639">
    <property type="entry name" value="zf-RING_2"/>
    <property type="match status" value="1"/>
</dbReference>
<dbReference type="InterPro" id="IPR013083">
    <property type="entry name" value="Znf_RING/FYVE/PHD"/>
</dbReference>
<dbReference type="AlphaFoldDB" id="A0A813EMB3"/>
<keyword evidence="2 4" id="KW-0863">Zinc-finger</keyword>
<evidence type="ECO:0000256" key="1">
    <source>
        <dbReference type="ARBA" id="ARBA00022723"/>
    </source>
</evidence>
<accession>A0A813EMB3</accession>